<dbReference type="AlphaFoldDB" id="A0P0J7"/>
<sequence>MSSVRLAEALGVSQPTVWRMGHALRLMVAREHMLEGTVEVDHFFIGGQPKKRRGDAFMRV</sequence>
<dbReference type="EMBL" id="AAUW01000021">
    <property type="protein sequence ID" value="EAV41311.1"/>
    <property type="molecule type" value="Genomic_DNA"/>
</dbReference>
<name>A0P0J7_ROSAI</name>
<gene>
    <name evidence="1" type="ORF">SIAM614_00934</name>
</gene>
<proteinExistence type="predicted"/>
<organism evidence="1 2">
    <name type="scientific">Roseibium aggregatum (strain ATCC 25650 / DSM 13394 / JCM 20685 / NBRC 16684 / NCIMB 2208 / IAM 12614 / B1)</name>
    <name type="common">Stappia aggregata</name>
    <dbReference type="NCBI Taxonomy" id="384765"/>
    <lineage>
        <taxon>Bacteria</taxon>
        <taxon>Pseudomonadati</taxon>
        <taxon>Pseudomonadota</taxon>
        <taxon>Alphaproteobacteria</taxon>
        <taxon>Hyphomicrobiales</taxon>
        <taxon>Stappiaceae</taxon>
        <taxon>Roseibium</taxon>
    </lineage>
</organism>
<reference evidence="1 2" key="1">
    <citation type="submission" date="2006-05" db="EMBL/GenBank/DDBJ databases">
        <authorList>
            <person name="King G."/>
            <person name="Ferriera S."/>
            <person name="Johnson J."/>
            <person name="Kravitz S."/>
            <person name="Beeson K."/>
            <person name="Sutton G."/>
            <person name="Rogers Y.-H."/>
            <person name="Friedman R."/>
            <person name="Frazier M."/>
            <person name="Venter J.C."/>
        </authorList>
    </citation>
    <scope>NUCLEOTIDE SEQUENCE [LARGE SCALE GENOMIC DNA]</scope>
    <source>
        <strain evidence="2">ATCC 25650 / DSM 13394 / JCM 20685 / NBRC 16684 / NCIMB 2208 / IAM 12614 / B1</strain>
    </source>
</reference>
<evidence type="ECO:0000313" key="2">
    <source>
        <dbReference type="Proteomes" id="UP000004848"/>
    </source>
</evidence>
<protein>
    <submittedName>
        <fullName evidence="1">ISSpo8, transposase</fullName>
    </submittedName>
</protein>
<comment type="caution">
    <text evidence="1">The sequence shown here is derived from an EMBL/GenBank/DDBJ whole genome shotgun (WGS) entry which is preliminary data.</text>
</comment>
<dbReference type="Proteomes" id="UP000004848">
    <property type="component" value="Unassembled WGS sequence"/>
</dbReference>
<evidence type="ECO:0000313" key="1">
    <source>
        <dbReference type="EMBL" id="EAV41311.1"/>
    </source>
</evidence>
<accession>A0P0J7</accession>